<evidence type="ECO:0000256" key="2">
    <source>
        <dbReference type="ARBA" id="ARBA00008316"/>
    </source>
</evidence>
<dbReference type="InterPro" id="IPR020900">
    <property type="entry name" value="Arg_repress_DNA-bd"/>
</dbReference>
<sequence length="167" mass="17346">MTTVPATKTARQQRIVELLTREEVRSQSDLVGLLAEAGISATVSTVSRDLVELGAVRIRQADGALVYAVPAEGGDPTPRVGDTAAATVRLQRLVRELMVTVEASANLVVLRTPPGAAQYLASAIDHAGGVDTMGTIAGDDTLLLICRDPHGGSAVADYFTQLAGQPA</sequence>
<evidence type="ECO:0000256" key="5">
    <source>
        <dbReference type="ARBA" id="ARBA00023015"/>
    </source>
</evidence>
<evidence type="ECO:0000259" key="10">
    <source>
        <dbReference type="Pfam" id="PF01316"/>
    </source>
</evidence>
<keyword evidence="3 8" id="KW-0963">Cytoplasm</keyword>
<dbReference type="SUPFAM" id="SSF46785">
    <property type="entry name" value="Winged helix' DNA-binding domain"/>
    <property type="match status" value="1"/>
</dbReference>
<reference evidence="12 13" key="1">
    <citation type="submission" date="2019-07" db="EMBL/GenBank/DDBJ databases">
        <authorList>
            <person name="Zhao L.H."/>
        </authorList>
    </citation>
    <scope>NUCLEOTIDE SEQUENCE [LARGE SCALE GENOMIC DNA]</scope>
    <source>
        <strain evidence="12 13">Co35</strain>
    </source>
</reference>
<dbReference type="PANTHER" id="PTHR34471">
    <property type="entry name" value="ARGININE REPRESSOR"/>
    <property type="match status" value="1"/>
</dbReference>
<dbReference type="GO" id="GO:0034618">
    <property type="term" value="F:arginine binding"/>
    <property type="evidence" value="ECO:0007669"/>
    <property type="project" value="InterPro"/>
</dbReference>
<evidence type="ECO:0000259" key="11">
    <source>
        <dbReference type="Pfam" id="PF02863"/>
    </source>
</evidence>
<evidence type="ECO:0000256" key="3">
    <source>
        <dbReference type="ARBA" id="ARBA00022490"/>
    </source>
</evidence>
<dbReference type="InterPro" id="IPR001669">
    <property type="entry name" value="Arg_repress"/>
</dbReference>
<dbReference type="Proteomes" id="UP000316988">
    <property type="component" value="Unassembled WGS sequence"/>
</dbReference>
<evidence type="ECO:0000256" key="4">
    <source>
        <dbReference type="ARBA" id="ARBA00022491"/>
    </source>
</evidence>
<comment type="caution">
    <text evidence="12">The sequence shown here is derived from an EMBL/GenBank/DDBJ whole genome shotgun (WGS) entry which is preliminary data.</text>
</comment>
<gene>
    <name evidence="8" type="primary">argR</name>
    <name evidence="12" type="ORF">FNM00_13060</name>
</gene>
<comment type="similarity">
    <text evidence="2 8">Belongs to the ArgR family.</text>
</comment>
<feature type="domain" description="Arginine repressor DNA-binding" evidence="10">
    <location>
        <begin position="7"/>
        <end position="74"/>
    </location>
</feature>
<keyword evidence="6 8" id="KW-0238">DNA-binding</keyword>
<keyword evidence="8" id="KW-0028">Amino-acid biosynthesis</keyword>
<evidence type="ECO:0000313" key="13">
    <source>
        <dbReference type="Proteomes" id="UP000316988"/>
    </source>
</evidence>
<keyword evidence="7 8" id="KW-0804">Transcription</keyword>
<keyword evidence="5 8" id="KW-0805">Transcription regulation</keyword>
<dbReference type="OrthoDB" id="7060358at2"/>
<keyword evidence="13" id="KW-1185">Reference proteome</keyword>
<dbReference type="GO" id="GO:0006526">
    <property type="term" value="P:L-arginine biosynthetic process"/>
    <property type="evidence" value="ECO:0007669"/>
    <property type="project" value="UniProtKB-UniPathway"/>
</dbReference>
<name>A0A554S6R4_9ACTN</name>
<dbReference type="GO" id="GO:0005737">
    <property type="term" value="C:cytoplasm"/>
    <property type="evidence" value="ECO:0007669"/>
    <property type="project" value="UniProtKB-SubCell"/>
</dbReference>
<evidence type="ECO:0000256" key="6">
    <source>
        <dbReference type="ARBA" id="ARBA00023125"/>
    </source>
</evidence>
<dbReference type="PRINTS" id="PR01467">
    <property type="entry name" value="ARGREPRESSOR"/>
</dbReference>
<dbReference type="RefSeq" id="WP_143913991.1">
    <property type="nucleotide sequence ID" value="NZ_VLNT01000011.1"/>
</dbReference>
<dbReference type="Pfam" id="PF02863">
    <property type="entry name" value="Arg_repressor_C"/>
    <property type="match status" value="1"/>
</dbReference>
<dbReference type="Gene3D" id="3.30.1360.40">
    <property type="match status" value="1"/>
</dbReference>
<dbReference type="UniPathway" id="UPA00068"/>
<dbReference type="Pfam" id="PF01316">
    <property type="entry name" value="Arg_repressor"/>
    <property type="match status" value="1"/>
</dbReference>
<dbReference type="GO" id="GO:0003677">
    <property type="term" value="F:DNA binding"/>
    <property type="evidence" value="ECO:0007669"/>
    <property type="project" value="UniProtKB-KW"/>
</dbReference>
<dbReference type="GO" id="GO:0051259">
    <property type="term" value="P:protein complex oligomerization"/>
    <property type="evidence" value="ECO:0007669"/>
    <property type="project" value="InterPro"/>
</dbReference>
<comment type="function">
    <text evidence="8">Regulates arginine biosynthesis genes.</text>
</comment>
<dbReference type="InterPro" id="IPR036388">
    <property type="entry name" value="WH-like_DNA-bd_sf"/>
</dbReference>
<dbReference type="GO" id="GO:0003700">
    <property type="term" value="F:DNA-binding transcription factor activity"/>
    <property type="evidence" value="ECO:0007669"/>
    <property type="project" value="UniProtKB-UniRule"/>
</dbReference>
<keyword evidence="4 8" id="KW-0678">Repressor</keyword>
<dbReference type="HAMAP" id="MF_00173">
    <property type="entry name" value="Arg_repressor"/>
    <property type="match status" value="1"/>
</dbReference>
<comment type="pathway">
    <text evidence="8">Amino-acid biosynthesis; L-arginine biosynthesis [regulation].</text>
</comment>
<dbReference type="InterPro" id="IPR036390">
    <property type="entry name" value="WH_DNA-bd_sf"/>
</dbReference>
<dbReference type="NCBIfam" id="NF002880">
    <property type="entry name" value="PRK03341.1"/>
    <property type="match status" value="1"/>
</dbReference>
<comment type="subcellular location">
    <subcellularLocation>
        <location evidence="1 8">Cytoplasm</location>
    </subcellularLocation>
</comment>
<organism evidence="12 13">
    <name type="scientific">Aeromicrobium piscarium</name>
    <dbReference type="NCBI Taxonomy" id="2590901"/>
    <lineage>
        <taxon>Bacteria</taxon>
        <taxon>Bacillati</taxon>
        <taxon>Actinomycetota</taxon>
        <taxon>Actinomycetes</taxon>
        <taxon>Propionibacteriales</taxon>
        <taxon>Nocardioidaceae</taxon>
        <taxon>Aeromicrobium</taxon>
    </lineage>
</organism>
<evidence type="ECO:0000256" key="1">
    <source>
        <dbReference type="ARBA" id="ARBA00004496"/>
    </source>
</evidence>
<dbReference type="InterPro" id="IPR036251">
    <property type="entry name" value="Arg_repress_C_sf"/>
</dbReference>
<keyword evidence="8" id="KW-0055">Arginine biosynthesis</keyword>
<evidence type="ECO:0000313" key="12">
    <source>
        <dbReference type="EMBL" id="TSD62044.1"/>
    </source>
</evidence>
<evidence type="ECO:0000256" key="9">
    <source>
        <dbReference type="NCBIfam" id="TIGR01529"/>
    </source>
</evidence>
<evidence type="ECO:0000256" key="8">
    <source>
        <dbReference type="HAMAP-Rule" id="MF_00173"/>
    </source>
</evidence>
<evidence type="ECO:0000256" key="7">
    <source>
        <dbReference type="ARBA" id="ARBA00023163"/>
    </source>
</evidence>
<dbReference type="PANTHER" id="PTHR34471:SF1">
    <property type="entry name" value="ARGININE REPRESSOR"/>
    <property type="match status" value="1"/>
</dbReference>
<feature type="domain" description="Arginine repressor C-terminal" evidence="11">
    <location>
        <begin position="95"/>
        <end position="160"/>
    </location>
</feature>
<dbReference type="EMBL" id="VLNT01000011">
    <property type="protein sequence ID" value="TSD62044.1"/>
    <property type="molecule type" value="Genomic_DNA"/>
</dbReference>
<dbReference type="GO" id="GO:1900079">
    <property type="term" value="P:regulation of arginine biosynthetic process"/>
    <property type="evidence" value="ECO:0007669"/>
    <property type="project" value="UniProtKB-UniRule"/>
</dbReference>
<dbReference type="AlphaFoldDB" id="A0A554S6R4"/>
<proteinExistence type="inferred from homology"/>
<protein>
    <recommendedName>
        <fullName evidence="8 9">Arginine repressor</fullName>
    </recommendedName>
</protein>
<dbReference type="Gene3D" id="1.10.10.10">
    <property type="entry name" value="Winged helix-like DNA-binding domain superfamily/Winged helix DNA-binding domain"/>
    <property type="match status" value="1"/>
</dbReference>
<dbReference type="SUPFAM" id="SSF55252">
    <property type="entry name" value="C-terminal domain of arginine repressor"/>
    <property type="match status" value="1"/>
</dbReference>
<accession>A0A554S6R4</accession>
<dbReference type="NCBIfam" id="TIGR01529">
    <property type="entry name" value="argR_whole"/>
    <property type="match status" value="1"/>
</dbReference>
<dbReference type="InterPro" id="IPR020899">
    <property type="entry name" value="Arg_repress_C"/>
</dbReference>